<dbReference type="InterPro" id="IPR004872">
    <property type="entry name" value="Lipoprotein_NlpA"/>
</dbReference>
<evidence type="ECO:0000256" key="5">
    <source>
        <dbReference type="ARBA" id="ARBA00023288"/>
    </source>
</evidence>
<dbReference type="Pfam" id="PF03180">
    <property type="entry name" value="Lipoprotein_9"/>
    <property type="match status" value="1"/>
</dbReference>
<organism evidence="7 8">
    <name type="scientific">Lactococcus allomyrinae</name>
    <dbReference type="NCBI Taxonomy" id="2419773"/>
    <lineage>
        <taxon>Bacteria</taxon>
        <taxon>Bacillati</taxon>
        <taxon>Bacillota</taxon>
        <taxon>Bacilli</taxon>
        <taxon>Lactobacillales</taxon>
        <taxon>Streptococcaceae</taxon>
        <taxon>Lactococcus</taxon>
    </lineage>
</organism>
<dbReference type="KEGG" id="lact:D7I46_04100"/>
<dbReference type="PANTHER" id="PTHR30429">
    <property type="entry name" value="D-METHIONINE-BINDING LIPOPROTEIN METQ"/>
    <property type="match status" value="1"/>
</dbReference>
<evidence type="ECO:0000313" key="7">
    <source>
        <dbReference type="EMBL" id="AYG00343.1"/>
    </source>
</evidence>
<dbReference type="PIRSF" id="PIRSF002854">
    <property type="entry name" value="MetQ"/>
    <property type="match status" value="1"/>
</dbReference>
<evidence type="ECO:0000256" key="4">
    <source>
        <dbReference type="ARBA" id="ARBA00023139"/>
    </source>
</evidence>
<dbReference type="PANTHER" id="PTHR30429:SF0">
    <property type="entry name" value="METHIONINE-BINDING LIPOPROTEIN METQ"/>
    <property type="match status" value="1"/>
</dbReference>
<sequence length="289" mass="32069">MNPRRRNLFFALLLLIVISLIGGLSWKNHNKKVSASSHQKVVIIGRIAGTKKDDAIWEVVTKQAKEKYGISLKYKFFTDYSQPNVALSNGSIDLDAFQIYAFLDNWNKAHHSKLVSIGDLWITPLHLFSEKVKSVSDLQDGATIAVPNDTSNESHALHLLEVAGLIKLNVSDSALATIQNISDNPRHLKIKELDAAQTAHALGSIDAAVITRNFADTAKIPLSEAIFSEPLKNYSKQWVSLVAANKKYEHNKTYEDVIKALHSPEVATAVKKNYSNGELLPAWKFKTAN</sequence>
<keyword evidence="2" id="KW-0732">Signal</keyword>
<evidence type="ECO:0000256" key="2">
    <source>
        <dbReference type="ARBA" id="ARBA00022729"/>
    </source>
</evidence>
<evidence type="ECO:0000256" key="6">
    <source>
        <dbReference type="PIRNR" id="PIRNR002854"/>
    </source>
</evidence>
<keyword evidence="8" id="KW-1185">Reference proteome</keyword>
<dbReference type="RefSeq" id="WP_120771731.1">
    <property type="nucleotide sequence ID" value="NZ_CP032627.1"/>
</dbReference>
<evidence type="ECO:0000313" key="8">
    <source>
        <dbReference type="Proteomes" id="UP000269374"/>
    </source>
</evidence>
<keyword evidence="3" id="KW-0472">Membrane</keyword>
<protein>
    <recommendedName>
        <fullName evidence="6">Lipoprotein</fullName>
    </recommendedName>
</protein>
<dbReference type="EMBL" id="CP032627">
    <property type="protein sequence ID" value="AYG00343.1"/>
    <property type="molecule type" value="Genomic_DNA"/>
</dbReference>
<dbReference type="Gene3D" id="3.40.190.10">
    <property type="entry name" value="Periplasmic binding protein-like II"/>
    <property type="match status" value="2"/>
</dbReference>
<name>A0A387B9F2_9LACT</name>
<dbReference type="Proteomes" id="UP000269374">
    <property type="component" value="Chromosome"/>
</dbReference>
<proteinExistence type="inferred from homology"/>
<gene>
    <name evidence="7" type="ORF">D7I46_04100</name>
</gene>
<dbReference type="AlphaFoldDB" id="A0A387B9F2"/>
<dbReference type="SUPFAM" id="SSF53850">
    <property type="entry name" value="Periplasmic binding protein-like II"/>
    <property type="match status" value="1"/>
</dbReference>
<evidence type="ECO:0000256" key="3">
    <source>
        <dbReference type="ARBA" id="ARBA00023136"/>
    </source>
</evidence>
<reference evidence="7 8" key="1">
    <citation type="submission" date="2018-09" db="EMBL/GenBank/DDBJ databases">
        <title>Genome sequencing of strain 1JSPR-7.</title>
        <authorList>
            <person name="Heo J."/>
            <person name="Kim S.-J."/>
            <person name="Kwon S.-W."/>
        </authorList>
    </citation>
    <scope>NUCLEOTIDE SEQUENCE [LARGE SCALE GENOMIC DNA]</scope>
    <source>
        <strain evidence="7 8">1JSPR-7</strain>
    </source>
</reference>
<keyword evidence="5 6" id="KW-0449">Lipoprotein</keyword>
<dbReference type="OrthoDB" id="9812878at2"/>
<comment type="subcellular location">
    <subcellularLocation>
        <location evidence="1">Membrane</location>
        <topology evidence="1">Lipid-anchor</topology>
    </subcellularLocation>
</comment>
<evidence type="ECO:0000256" key="1">
    <source>
        <dbReference type="ARBA" id="ARBA00004635"/>
    </source>
</evidence>
<dbReference type="GO" id="GO:0016020">
    <property type="term" value="C:membrane"/>
    <property type="evidence" value="ECO:0007669"/>
    <property type="project" value="UniProtKB-SubCell"/>
</dbReference>
<accession>A0A387B9F2</accession>
<comment type="similarity">
    <text evidence="6">Belongs to the nlpA lipoprotein family.</text>
</comment>
<keyword evidence="4" id="KW-0564">Palmitate</keyword>